<keyword evidence="3" id="KW-0489">Methyltransferase</keyword>
<comment type="catalytic activity">
    <reaction evidence="8">
        <text>4-demethyl-7-[(3S)-3-amino-3-carboxypropyl]wyosine(37) in tRNA(Phe) + S-adenosyl-L-methionine = 7-[(3S)-3-amino-3-carboxypropyl]wyosine(37) in tRNA(Phe) + S-adenosyl-L-homocysteine + H(+)</text>
        <dbReference type="Rhea" id="RHEA:36635"/>
        <dbReference type="Rhea" id="RHEA-COMP:10378"/>
        <dbReference type="Rhea" id="RHEA-COMP:10379"/>
        <dbReference type="ChEBI" id="CHEBI:15378"/>
        <dbReference type="ChEBI" id="CHEBI:57856"/>
        <dbReference type="ChEBI" id="CHEBI:59789"/>
        <dbReference type="ChEBI" id="CHEBI:73543"/>
        <dbReference type="ChEBI" id="CHEBI:73550"/>
        <dbReference type="EC" id="2.1.1.282"/>
    </reaction>
</comment>
<keyword evidence="11" id="KW-1185">Reference proteome</keyword>
<feature type="domain" description="tRNA wybutosine-synthesizing protein" evidence="9">
    <location>
        <begin position="12"/>
        <end position="111"/>
    </location>
</feature>
<proteinExistence type="inferred from homology"/>
<dbReference type="Proteomes" id="UP001054857">
    <property type="component" value="Unassembled WGS sequence"/>
</dbReference>
<evidence type="ECO:0000313" key="11">
    <source>
        <dbReference type="Proteomes" id="UP001054857"/>
    </source>
</evidence>
<evidence type="ECO:0000256" key="6">
    <source>
        <dbReference type="ARBA" id="ARBA00022694"/>
    </source>
</evidence>
<evidence type="ECO:0000259" key="9">
    <source>
        <dbReference type="Pfam" id="PF02676"/>
    </source>
</evidence>
<keyword evidence="5" id="KW-0949">S-adenosyl-L-methionine</keyword>
<dbReference type="GO" id="GO:0008033">
    <property type="term" value="P:tRNA processing"/>
    <property type="evidence" value="ECO:0007669"/>
    <property type="project" value="UniProtKB-KW"/>
</dbReference>
<evidence type="ECO:0000256" key="3">
    <source>
        <dbReference type="ARBA" id="ARBA00022603"/>
    </source>
</evidence>
<evidence type="ECO:0000256" key="1">
    <source>
        <dbReference type="ARBA" id="ARBA00008569"/>
    </source>
</evidence>
<accession>A0AAD3HTP5</accession>
<dbReference type="GO" id="GO:0032259">
    <property type="term" value="P:methylation"/>
    <property type="evidence" value="ECO:0007669"/>
    <property type="project" value="UniProtKB-KW"/>
</dbReference>
<organism evidence="10 11">
    <name type="scientific">Astrephomene gubernaculifera</name>
    <dbReference type="NCBI Taxonomy" id="47775"/>
    <lineage>
        <taxon>Eukaryota</taxon>
        <taxon>Viridiplantae</taxon>
        <taxon>Chlorophyta</taxon>
        <taxon>core chlorophytes</taxon>
        <taxon>Chlorophyceae</taxon>
        <taxon>CS clade</taxon>
        <taxon>Chlamydomonadales</taxon>
        <taxon>Astrephomenaceae</taxon>
        <taxon>Astrephomene</taxon>
    </lineage>
</organism>
<feature type="non-terminal residue" evidence="10">
    <location>
        <position position="112"/>
    </location>
</feature>
<keyword evidence="4" id="KW-0808">Transferase</keyword>
<dbReference type="Pfam" id="PF02676">
    <property type="entry name" value="TYW3"/>
    <property type="match status" value="1"/>
</dbReference>
<gene>
    <name evidence="10" type="ORF">Agub_g15385</name>
</gene>
<dbReference type="PANTHER" id="PTHR48418:SF1">
    <property type="entry name" value="TRNA WYBUTOSINE-SYNTHESIZING PROTEIN 3"/>
    <property type="match status" value="1"/>
</dbReference>
<comment type="caution">
    <text evidence="10">The sequence shown here is derived from an EMBL/GenBank/DDBJ whole genome shotgun (WGS) entry which is preliminary data.</text>
</comment>
<evidence type="ECO:0000256" key="8">
    <source>
        <dbReference type="ARBA" id="ARBA00049202"/>
    </source>
</evidence>
<dbReference type="InterPro" id="IPR036602">
    <property type="entry name" value="tRNA_yW-synthesising-like_sf"/>
</dbReference>
<comment type="similarity">
    <text evidence="1">Belongs to the TYW3 family.</text>
</comment>
<reference evidence="10 11" key="1">
    <citation type="journal article" date="2021" name="Sci. Rep.">
        <title>Genome sequencing of the multicellular alga Astrephomene provides insights into convergent evolution of germ-soma differentiation.</title>
        <authorList>
            <person name="Yamashita S."/>
            <person name="Yamamoto K."/>
            <person name="Matsuzaki R."/>
            <person name="Suzuki S."/>
            <person name="Yamaguchi H."/>
            <person name="Hirooka S."/>
            <person name="Minakuchi Y."/>
            <person name="Miyagishima S."/>
            <person name="Kawachi M."/>
            <person name="Toyoda A."/>
            <person name="Nozaki H."/>
        </authorList>
    </citation>
    <scope>NUCLEOTIDE SEQUENCE [LARGE SCALE GENOMIC DNA]</scope>
    <source>
        <strain evidence="10 11">NIES-4017</strain>
    </source>
</reference>
<evidence type="ECO:0000256" key="4">
    <source>
        <dbReference type="ARBA" id="ARBA00022679"/>
    </source>
</evidence>
<dbReference type="AlphaFoldDB" id="A0AAD3HTP5"/>
<dbReference type="GO" id="GO:0008168">
    <property type="term" value="F:methyltransferase activity"/>
    <property type="evidence" value="ECO:0007669"/>
    <property type="project" value="UniProtKB-KW"/>
</dbReference>
<dbReference type="SUPFAM" id="SSF111278">
    <property type="entry name" value="SSo0622-like"/>
    <property type="match status" value="1"/>
</dbReference>
<evidence type="ECO:0000256" key="5">
    <source>
        <dbReference type="ARBA" id="ARBA00022691"/>
    </source>
</evidence>
<feature type="non-terminal residue" evidence="10">
    <location>
        <position position="1"/>
    </location>
</feature>
<evidence type="ECO:0000313" key="10">
    <source>
        <dbReference type="EMBL" id="GFR52773.1"/>
    </source>
</evidence>
<evidence type="ECO:0000256" key="7">
    <source>
        <dbReference type="ARBA" id="ARBA00030554"/>
    </source>
</evidence>
<keyword evidence="6" id="KW-0819">tRNA processing</keyword>
<dbReference type="EC" id="2.1.1.282" evidence="2"/>
<name>A0AAD3HTP5_9CHLO</name>
<dbReference type="PANTHER" id="PTHR48418">
    <property type="entry name" value="TRNA WYBUTOSINE-SYNTHESIZING PROTEIN 3"/>
    <property type="match status" value="1"/>
</dbReference>
<evidence type="ECO:0000256" key="2">
    <source>
        <dbReference type="ARBA" id="ARBA00012750"/>
    </source>
</evidence>
<dbReference type="EMBL" id="BMAR01000071">
    <property type="protein sequence ID" value="GFR52773.1"/>
    <property type="molecule type" value="Genomic_DNA"/>
</dbReference>
<protein>
    <recommendedName>
        <fullName evidence="2">tRNA(Phe) 7-[(3-amino-3-carboxypropyl)-4-demethylwyosine(37)-N(4)]-methyltransferase</fullName>
        <ecNumber evidence="2">2.1.1.282</ecNumber>
    </recommendedName>
    <alternativeName>
        <fullName evidence="7">tRNA(Phe) 7-((3-amino-3-carboxypropyl)-4-demethylwyosine(37)-N(4))-methyltransferase</fullName>
    </alternativeName>
</protein>
<dbReference type="InterPro" id="IPR003827">
    <property type="entry name" value="tRNA_yW-synthesising"/>
</dbReference>
<dbReference type="Gene3D" id="3.30.1960.10">
    <property type="entry name" value="tRNA wybutosine-synthesizing-like"/>
    <property type="match status" value="1"/>
</dbReference>
<sequence>EVLSSIHSRSCSGDRLVLRFEPFILHLEASNAAWGQRVLAAARAAGFRESGLTLGSGGRRVMVAIRCSLRLEVPVADGGCVLVSDPYLRYLVALANHKFRDNSRRIARLEAE</sequence>